<gene>
    <name evidence="2" type="ORF">HNR13_000582</name>
</gene>
<dbReference type="SMART" id="SM00450">
    <property type="entry name" value="RHOD"/>
    <property type="match status" value="1"/>
</dbReference>
<dbReference type="AlphaFoldDB" id="A0A853CUN3"/>
<feature type="domain" description="Rhodanese" evidence="1">
    <location>
        <begin position="19"/>
        <end position="108"/>
    </location>
</feature>
<evidence type="ECO:0000313" key="2">
    <source>
        <dbReference type="EMBL" id="NYJ22295.1"/>
    </source>
</evidence>
<sequence>MTDNREPALISATDAAERVAGGARLIDVRSEKGRSAAGALPGADIVDREQLEAAFAGAAKDQPVVVVCGSVNGSGPVAEWLVGNGFIDVAHVDGGFPAWKDSGLPVGEPTATPED</sequence>
<dbReference type="InterPro" id="IPR036873">
    <property type="entry name" value="Rhodanese-like_dom_sf"/>
</dbReference>
<dbReference type="Proteomes" id="UP000578352">
    <property type="component" value="Unassembled WGS sequence"/>
</dbReference>
<dbReference type="SUPFAM" id="SSF52821">
    <property type="entry name" value="Rhodanese/Cell cycle control phosphatase"/>
    <property type="match status" value="1"/>
</dbReference>
<dbReference type="Pfam" id="PF00581">
    <property type="entry name" value="Rhodanese"/>
    <property type="match status" value="1"/>
</dbReference>
<name>A0A853CUN3_9MICO</name>
<dbReference type="CDD" id="cd00158">
    <property type="entry name" value="RHOD"/>
    <property type="match status" value="1"/>
</dbReference>
<evidence type="ECO:0000259" key="1">
    <source>
        <dbReference type="PROSITE" id="PS50206"/>
    </source>
</evidence>
<proteinExistence type="predicted"/>
<organism evidence="2 3">
    <name type="scientific">Leifsonia shinshuensis</name>
    <dbReference type="NCBI Taxonomy" id="150026"/>
    <lineage>
        <taxon>Bacteria</taxon>
        <taxon>Bacillati</taxon>
        <taxon>Actinomycetota</taxon>
        <taxon>Actinomycetes</taxon>
        <taxon>Micrococcales</taxon>
        <taxon>Microbacteriaceae</taxon>
        <taxon>Leifsonia</taxon>
    </lineage>
</organism>
<accession>A0A853CUN3</accession>
<keyword evidence="2" id="KW-0808">Transferase</keyword>
<dbReference type="InterPro" id="IPR050229">
    <property type="entry name" value="GlpE_sulfurtransferase"/>
</dbReference>
<evidence type="ECO:0000313" key="3">
    <source>
        <dbReference type="Proteomes" id="UP000578352"/>
    </source>
</evidence>
<dbReference type="PANTHER" id="PTHR43031">
    <property type="entry name" value="FAD-DEPENDENT OXIDOREDUCTASE"/>
    <property type="match status" value="1"/>
</dbReference>
<reference evidence="2 3" key="1">
    <citation type="submission" date="2020-07" db="EMBL/GenBank/DDBJ databases">
        <title>Sequencing the genomes of 1000 actinobacteria strains.</title>
        <authorList>
            <person name="Klenk H.-P."/>
        </authorList>
    </citation>
    <scope>NUCLEOTIDE SEQUENCE [LARGE SCALE GENOMIC DNA]</scope>
    <source>
        <strain evidence="2 3">DSM 15165</strain>
    </source>
</reference>
<dbReference type="PROSITE" id="PS50206">
    <property type="entry name" value="RHODANESE_3"/>
    <property type="match status" value="1"/>
</dbReference>
<dbReference type="EMBL" id="JACCFL010000001">
    <property type="protein sequence ID" value="NYJ22295.1"/>
    <property type="molecule type" value="Genomic_DNA"/>
</dbReference>
<dbReference type="PANTHER" id="PTHR43031:SF7">
    <property type="entry name" value="NITRIC OXIDE REDUCTASE FLRD-NAD(+) REDUCTASE"/>
    <property type="match status" value="1"/>
</dbReference>
<dbReference type="InterPro" id="IPR001763">
    <property type="entry name" value="Rhodanese-like_dom"/>
</dbReference>
<comment type="caution">
    <text evidence="2">The sequence shown here is derived from an EMBL/GenBank/DDBJ whole genome shotgun (WGS) entry which is preliminary data.</text>
</comment>
<dbReference type="RefSeq" id="WP_179604360.1">
    <property type="nucleotide sequence ID" value="NZ_BAABEH010000001.1"/>
</dbReference>
<dbReference type="GO" id="GO:0016740">
    <property type="term" value="F:transferase activity"/>
    <property type="evidence" value="ECO:0007669"/>
    <property type="project" value="UniProtKB-KW"/>
</dbReference>
<dbReference type="Gene3D" id="3.40.250.10">
    <property type="entry name" value="Rhodanese-like domain"/>
    <property type="match status" value="1"/>
</dbReference>
<protein>
    <submittedName>
        <fullName evidence="2">Rhodanese-related sulfurtransferase</fullName>
    </submittedName>
</protein>